<dbReference type="EMBL" id="JBAMIC010000002">
    <property type="protein sequence ID" value="KAK7112551.1"/>
    <property type="molecule type" value="Genomic_DNA"/>
</dbReference>
<keyword evidence="13" id="KW-1185">Reference proteome</keyword>
<evidence type="ECO:0000256" key="1">
    <source>
        <dbReference type="ARBA" id="ARBA00004116"/>
    </source>
</evidence>
<dbReference type="PANTHER" id="PTHR19957">
    <property type="entry name" value="SYNTAXIN"/>
    <property type="match status" value="1"/>
</dbReference>
<dbReference type="GO" id="GO:0006906">
    <property type="term" value="P:vesicle fusion"/>
    <property type="evidence" value="ECO:0007669"/>
    <property type="project" value="TreeGrafter"/>
</dbReference>
<keyword evidence="3" id="KW-0813">Transport</keyword>
<protein>
    <recommendedName>
        <fullName evidence="11">t-SNARE coiled-coil homology domain-containing protein</fullName>
    </recommendedName>
</protein>
<dbReference type="Proteomes" id="UP001374579">
    <property type="component" value="Unassembled WGS sequence"/>
</dbReference>
<dbReference type="GO" id="GO:0031201">
    <property type="term" value="C:SNARE complex"/>
    <property type="evidence" value="ECO:0007669"/>
    <property type="project" value="TreeGrafter"/>
</dbReference>
<dbReference type="GO" id="GO:0097576">
    <property type="term" value="P:vacuole fusion"/>
    <property type="evidence" value="ECO:0007669"/>
    <property type="project" value="UniProtKB-ARBA"/>
</dbReference>
<dbReference type="GO" id="GO:0007034">
    <property type="term" value="P:vacuolar transport"/>
    <property type="evidence" value="ECO:0007669"/>
    <property type="project" value="UniProtKB-ARBA"/>
</dbReference>
<comment type="subcellular location">
    <subcellularLocation>
        <location evidence="2">Membrane</location>
    </subcellularLocation>
    <subcellularLocation>
        <location evidence="1">Vacuole</location>
    </subcellularLocation>
</comment>
<gene>
    <name evidence="12" type="ORF">V1264_011993</name>
</gene>
<evidence type="ECO:0000256" key="2">
    <source>
        <dbReference type="ARBA" id="ARBA00004370"/>
    </source>
</evidence>
<sequence length="243" mass="27648">MASDSWLSEYETCSQLGQQIMETINERNKHSRTSSNYTKLSANVRTTLRQFQTDLNRLKQNLMRASSSYHITQREVERRQRLLDGLLTKEKQIDQASKNEGGESRYVSATNRQSLLGPPTDSFSAAGDPWAEPEQFQGVSSSALQHQQQHVLREQDQGLEALGRVISRQKQMALDIGDEVDLQNEIIDDITDHVDSTGNRIKRETRHISIVDRKSNTCCYYIVIIMLFIAIVVIVAVPYHGKP</sequence>
<dbReference type="SMART" id="SM00397">
    <property type="entry name" value="t_SNARE"/>
    <property type="match status" value="1"/>
</dbReference>
<dbReference type="PROSITE" id="PS50192">
    <property type="entry name" value="T_SNARE"/>
    <property type="match status" value="1"/>
</dbReference>
<keyword evidence="5 8" id="KW-0175">Coiled coil</keyword>
<dbReference type="InterPro" id="IPR045242">
    <property type="entry name" value="Syntaxin"/>
</dbReference>
<evidence type="ECO:0000313" key="13">
    <source>
        <dbReference type="Proteomes" id="UP001374579"/>
    </source>
</evidence>
<evidence type="ECO:0000256" key="3">
    <source>
        <dbReference type="ARBA" id="ARBA00022448"/>
    </source>
</evidence>
<keyword evidence="6 10" id="KW-0472">Membrane</keyword>
<evidence type="ECO:0000256" key="7">
    <source>
        <dbReference type="ARBA" id="ARBA00054927"/>
    </source>
</evidence>
<dbReference type="CDD" id="cd15852">
    <property type="entry name" value="SNARE_Syntaxin8"/>
    <property type="match status" value="1"/>
</dbReference>
<evidence type="ECO:0000256" key="6">
    <source>
        <dbReference type="ARBA" id="ARBA00023136"/>
    </source>
</evidence>
<comment type="caution">
    <text evidence="12">The sequence shown here is derived from an EMBL/GenBank/DDBJ whole genome shotgun (WGS) entry which is preliminary data.</text>
</comment>
<dbReference type="GO" id="GO:0012505">
    <property type="term" value="C:endomembrane system"/>
    <property type="evidence" value="ECO:0007669"/>
    <property type="project" value="UniProtKB-ARBA"/>
</dbReference>
<feature type="region of interest" description="Disordered" evidence="9">
    <location>
        <begin position="111"/>
        <end position="133"/>
    </location>
</feature>
<organism evidence="12 13">
    <name type="scientific">Littorina saxatilis</name>
    <dbReference type="NCBI Taxonomy" id="31220"/>
    <lineage>
        <taxon>Eukaryota</taxon>
        <taxon>Metazoa</taxon>
        <taxon>Spiralia</taxon>
        <taxon>Lophotrochozoa</taxon>
        <taxon>Mollusca</taxon>
        <taxon>Gastropoda</taxon>
        <taxon>Caenogastropoda</taxon>
        <taxon>Littorinimorpha</taxon>
        <taxon>Littorinoidea</taxon>
        <taxon>Littorinidae</taxon>
        <taxon>Littorina</taxon>
    </lineage>
</organism>
<evidence type="ECO:0000256" key="5">
    <source>
        <dbReference type="ARBA" id="ARBA00023054"/>
    </source>
</evidence>
<dbReference type="GO" id="GO:0005773">
    <property type="term" value="C:vacuole"/>
    <property type="evidence" value="ECO:0007669"/>
    <property type="project" value="UniProtKB-SubCell"/>
</dbReference>
<dbReference type="FunFam" id="1.20.5.110:FF:000058">
    <property type="entry name" value="VAM7p Vacuolar SNARE protein"/>
    <property type="match status" value="1"/>
</dbReference>
<evidence type="ECO:0000256" key="9">
    <source>
        <dbReference type="SAM" id="MobiDB-lite"/>
    </source>
</evidence>
<evidence type="ECO:0000256" key="10">
    <source>
        <dbReference type="SAM" id="Phobius"/>
    </source>
</evidence>
<evidence type="ECO:0000259" key="11">
    <source>
        <dbReference type="PROSITE" id="PS50192"/>
    </source>
</evidence>
<feature type="coiled-coil region" evidence="8">
    <location>
        <begin position="41"/>
        <end position="75"/>
    </location>
</feature>
<dbReference type="GO" id="GO:0005484">
    <property type="term" value="F:SNAP receptor activity"/>
    <property type="evidence" value="ECO:0007669"/>
    <property type="project" value="TreeGrafter"/>
</dbReference>
<reference evidence="12 13" key="1">
    <citation type="submission" date="2024-02" db="EMBL/GenBank/DDBJ databases">
        <title>Chromosome-scale genome assembly of the rough periwinkle Littorina saxatilis.</title>
        <authorList>
            <person name="De Jode A."/>
            <person name="Faria R."/>
            <person name="Formenti G."/>
            <person name="Sims Y."/>
            <person name="Smith T.P."/>
            <person name="Tracey A."/>
            <person name="Wood J.M.D."/>
            <person name="Zagrodzka Z.B."/>
            <person name="Johannesson K."/>
            <person name="Butlin R.K."/>
            <person name="Leder E.H."/>
        </authorList>
    </citation>
    <scope>NUCLEOTIDE SEQUENCE [LARGE SCALE GENOMIC DNA]</scope>
    <source>
        <strain evidence="12">Snail1</strain>
        <tissue evidence="12">Muscle</tissue>
    </source>
</reference>
<dbReference type="InterPro" id="IPR041875">
    <property type="entry name" value="Syntaxin-8_SNARE"/>
</dbReference>
<evidence type="ECO:0000313" key="12">
    <source>
        <dbReference type="EMBL" id="KAK7112551.1"/>
    </source>
</evidence>
<dbReference type="SUPFAM" id="SSF58038">
    <property type="entry name" value="SNARE fusion complex"/>
    <property type="match status" value="1"/>
</dbReference>
<proteinExistence type="predicted"/>
<dbReference type="AlphaFoldDB" id="A0AAN9BW53"/>
<feature type="transmembrane region" description="Helical" evidence="10">
    <location>
        <begin position="220"/>
        <end position="239"/>
    </location>
</feature>
<feature type="domain" description="T-SNARE coiled-coil homology" evidence="11">
    <location>
        <begin position="149"/>
        <end position="211"/>
    </location>
</feature>
<dbReference type="InterPro" id="IPR000727">
    <property type="entry name" value="T_SNARE_dom"/>
</dbReference>
<dbReference type="GO" id="GO:0000149">
    <property type="term" value="F:SNARE binding"/>
    <property type="evidence" value="ECO:0007669"/>
    <property type="project" value="TreeGrafter"/>
</dbReference>
<accession>A0AAN9BW53</accession>
<dbReference type="Gene3D" id="1.20.5.110">
    <property type="match status" value="1"/>
</dbReference>
<keyword evidence="10" id="KW-0812">Transmembrane</keyword>
<evidence type="ECO:0000256" key="8">
    <source>
        <dbReference type="SAM" id="Coils"/>
    </source>
</evidence>
<keyword evidence="10" id="KW-1133">Transmembrane helix</keyword>
<comment type="function">
    <text evidence="7">Essential for proper morphogenesis of the vacuole. May exist as structural reinforcement on the surface of the vacuolar membrane and be required for maintenance against rupture by osmotic pressure.</text>
</comment>
<evidence type="ECO:0000256" key="4">
    <source>
        <dbReference type="ARBA" id="ARBA00022554"/>
    </source>
</evidence>
<dbReference type="GO" id="GO:0048278">
    <property type="term" value="P:vesicle docking"/>
    <property type="evidence" value="ECO:0007669"/>
    <property type="project" value="TreeGrafter"/>
</dbReference>
<dbReference type="GO" id="GO:0006886">
    <property type="term" value="P:intracellular protein transport"/>
    <property type="evidence" value="ECO:0007669"/>
    <property type="project" value="TreeGrafter"/>
</dbReference>
<name>A0AAN9BW53_9CAEN</name>
<keyword evidence="4" id="KW-0926">Vacuole</keyword>
<dbReference type="PANTHER" id="PTHR19957:SF124">
    <property type="entry name" value="SYNTAXIN-8"/>
    <property type="match status" value="1"/>
</dbReference>